<dbReference type="InterPro" id="IPR021109">
    <property type="entry name" value="Peptidase_aspartic_dom_sf"/>
</dbReference>
<sequence length="1559" mass="169228">MASAEWKVLGDLVEYVLEQDGKVSSEKFQGFYSKHPAHKAAIKNMRTFCEQHADVFSISDTKPHWQLMVKIPNANATTKKLAAYIGDRGGTVALGDLEVWKRENPTAAKTIHKGGRSIKEFFDGCECAQRLLRVESTSGIVTKVSLKAAEGPPMVRPMGLSCDRARAAVNLNRYLRGNGGSLLAPQIHRYYAQFPEHKQVIGKLKKFCEEQSEFLVYEDNPHPGKISLPRHCPESKQGRILAAAYQAAPSRSKPPAAPPEMTLESADPVVCIAASLAMFVQSQGGSIPGSSMSEYYKIHPEHKQVISDAGLRAFCERYDGLFRFEPLPGSGKLSLKSFCCHYLRGECVHAADHDGKLHSMPASSPVVCSFGTKCIKGHWKRLGDLAKRSLGAVTLPAPSSTKLKVTEIRWTHDAIRATFRDGKLLMETLVELLTGKLRPSELPMVEVLELGGSFYAIEGNRRLWIFKELQAITGEALTIEVQSRKMDVKGFTQSFTSKNGGQSVEFYTKSRERTYPSMGFALAVLFGREPGELEMRIGREVAKAPAGMMNVEPLAAALSLEVGPGLESQLRQRPDLFQLTKGEVSLADCMTSFGVLAAHAAPNDQPPADKHEEADPVQEKLQMPELMAGLAAVPKAREGSVPLSELTKTLKMSEETLLFLLKQSEQFHIVRLESDYLVSLADCPGTTGFQQPPRPVDIASNADDSTIEAPSLEEELSHLLWAKGGSIPLGEMEWEEVCMTHFKNLQELASFLESRPRRFSVRWEGTQQVVEDRLRSWEGVLPVLEQSLQASIVRYLHSVDGGLGHGYSRANSAGPSDSKVGPRLHSGFSQAAEILIMPAAMRNVQLAALASAFTATASLSVPLHATFWGGPRLLVDVTPEASTGKEVASQRLLLDTGSSTLAFCEQGLLQQTIYEMTDYVSCNAYNPGGNYTGYWGPFVVGDLTAGNLSMRNSTYSVMANQVGMPCTDGVEGIFGIAFQQLDAGVPVESFSNWNDTASCPIKNATFLPPPLLHQLRASGGVEMLGIYWSGVVGEEQARLYIDEDAVNEHYDAESVVGPVAFGEFGWFDVNIQRISVGDAEFVGFNCTGRAIGHCTMDTGTPTLFLPQAVINHSSQLLEQGGPANLTIWLEGASGESVPVPFDLAALGNNSLEGNAQDSDDIILGMPLWAFYYTVFNITGHSVSLIPHPIEAVAAIPLPENFVAENDPSSGLEAATSEVVPPQQPPPEPEPPPTPAPSLPGTSKVDGPDVSEASPGLEVWQIHAQRPGSEPMESVTKPLGIHSRWGRVTAEPDVGAECQPHDLRGLTKLASLLPRSLFTSTSTVLVVDFRSELVGVAVDACEIGLEHAACPVPLAGTLHRVSFGLSATRQPCLATIHIGRSLLISSPIAREVLCTGSSEDPLQQCIPPEVRVIYCGTQGFNIVDPRASTEKERYLVPPPGCEEEDAIQRAIEDHAPEVVVAEFTLPTSALRAAKRCTEAGVRLVCSLRCTMQGLACCLDEGAREDFPFASLTELCQDQSFNFLNFLLSPLFTTEETEDQEVEEATGQLARVPGSGSRCRR</sequence>
<dbReference type="Gene3D" id="2.40.70.10">
    <property type="entry name" value="Acid Proteases"/>
    <property type="match status" value="1"/>
</dbReference>
<gene>
    <name evidence="2" type="ORF">AK812_SmicGene15415</name>
</gene>
<feature type="region of interest" description="Disordered" evidence="1">
    <location>
        <begin position="1203"/>
        <end position="1252"/>
    </location>
</feature>
<evidence type="ECO:0000313" key="3">
    <source>
        <dbReference type="Proteomes" id="UP000186817"/>
    </source>
</evidence>
<dbReference type="OrthoDB" id="413916at2759"/>
<keyword evidence="3" id="KW-1185">Reference proteome</keyword>
<evidence type="ECO:0000256" key="1">
    <source>
        <dbReference type="SAM" id="MobiDB-lite"/>
    </source>
</evidence>
<protein>
    <submittedName>
        <fullName evidence="2">Uncharacterized protein</fullName>
    </submittedName>
</protein>
<name>A0A1Q9E305_SYMMI</name>
<dbReference type="EMBL" id="LSRX01000281">
    <property type="protein sequence ID" value="OLQ01804.1"/>
    <property type="molecule type" value="Genomic_DNA"/>
</dbReference>
<dbReference type="SUPFAM" id="SSF50630">
    <property type="entry name" value="Acid proteases"/>
    <property type="match status" value="1"/>
</dbReference>
<evidence type="ECO:0000313" key="2">
    <source>
        <dbReference type="EMBL" id="OLQ01804.1"/>
    </source>
</evidence>
<feature type="compositionally biased region" description="Pro residues" evidence="1">
    <location>
        <begin position="1221"/>
        <end position="1237"/>
    </location>
</feature>
<accession>A0A1Q9E305</accession>
<feature type="region of interest" description="Disordered" evidence="1">
    <location>
        <begin position="1536"/>
        <end position="1559"/>
    </location>
</feature>
<proteinExistence type="predicted"/>
<dbReference type="Proteomes" id="UP000186817">
    <property type="component" value="Unassembled WGS sequence"/>
</dbReference>
<organism evidence="2 3">
    <name type="scientific">Symbiodinium microadriaticum</name>
    <name type="common">Dinoflagellate</name>
    <name type="synonym">Zooxanthella microadriatica</name>
    <dbReference type="NCBI Taxonomy" id="2951"/>
    <lineage>
        <taxon>Eukaryota</taxon>
        <taxon>Sar</taxon>
        <taxon>Alveolata</taxon>
        <taxon>Dinophyceae</taxon>
        <taxon>Suessiales</taxon>
        <taxon>Symbiodiniaceae</taxon>
        <taxon>Symbiodinium</taxon>
    </lineage>
</organism>
<comment type="caution">
    <text evidence="2">The sequence shown here is derived from an EMBL/GenBank/DDBJ whole genome shotgun (WGS) entry which is preliminary data.</text>
</comment>
<reference evidence="2 3" key="1">
    <citation type="submission" date="2016-02" db="EMBL/GenBank/DDBJ databases">
        <title>Genome analysis of coral dinoflagellate symbionts highlights evolutionary adaptations to a symbiotic lifestyle.</title>
        <authorList>
            <person name="Aranda M."/>
            <person name="Li Y."/>
            <person name="Liew Y.J."/>
            <person name="Baumgarten S."/>
            <person name="Simakov O."/>
            <person name="Wilson M."/>
            <person name="Piel J."/>
            <person name="Ashoor H."/>
            <person name="Bougouffa S."/>
            <person name="Bajic V.B."/>
            <person name="Ryu T."/>
            <person name="Ravasi T."/>
            <person name="Bayer T."/>
            <person name="Micklem G."/>
            <person name="Kim H."/>
            <person name="Bhak J."/>
            <person name="Lajeunesse T.C."/>
            <person name="Voolstra C.R."/>
        </authorList>
    </citation>
    <scope>NUCLEOTIDE SEQUENCE [LARGE SCALE GENOMIC DNA]</scope>
    <source>
        <strain evidence="2 3">CCMP2467</strain>
    </source>
</reference>